<keyword evidence="1" id="KW-0812">Transmembrane</keyword>
<accession>A0ABW3Y604</accession>
<dbReference type="Pfam" id="PF06772">
    <property type="entry name" value="LtrA"/>
    <property type="match status" value="1"/>
</dbReference>
<feature type="transmembrane region" description="Helical" evidence="1">
    <location>
        <begin position="21"/>
        <end position="42"/>
    </location>
</feature>
<gene>
    <name evidence="2" type="ORF">ACFQ4H_00905</name>
</gene>
<name>A0ABW3Y604_9ACTN</name>
<dbReference type="PANTHER" id="PTHR36840:SF1">
    <property type="entry name" value="BLL5714 PROTEIN"/>
    <property type="match status" value="1"/>
</dbReference>
<dbReference type="PANTHER" id="PTHR36840">
    <property type="entry name" value="BLL5714 PROTEIN"/>
    <property type="match status" value="1"/>
</dbReference>
<feature type="transmembrane region" description="Helical" evidence="1">
    <location>
        <begin position="54"/>
        <end position="75"/>
    </location>
</feature>
<feature type="transmembrane region" description="Helical" evidence="1">
    <location>
        <begin position="152"/>
        <end position="170"/>
    </location>
</feature>
<organism evidence="2 3">
    <name type="scientific">Micromonospora sonneratiae</name>
    <dbReference type="NCBI Taxonomy" id="1184706"/>
    <lineage>
        <taxon>Bacteria</taxon>
        <taxon>Bacillati</taxon>
        <taxon>Actinomycetota</taxon>
        <taxon>Actinomycetes</taxon>
        <taxon>Micromonosporales</taxon>
        <taxon>Micromonosporaceae</taxon>
        <taxon>Micromonospora</taxon>
    </lineage>
</organism>
<feature type="transmembrane region" description="Helical" evidence="1">
    <location>
        <begin position="120"/>
        <end position="140"/>
    </location>
</feature>
<sequence length="403" mass="43764">MRKSIELDLSSSDPHLRRPTFLELFFDLVFVFALTRIVARIYEGLTIRPAGHELWVVSLGFCKSVLLLVALFAVWQGTAWSTSRYNPDSGIVQTVVIIALVGSMVMGVALPRAFSSSGLLFAVAYCVVQVSRPLLLLTAVREHERRSLKVRMLITHSTLSVAWIAGASTTGWSRGLLWTLALATEYTLVRFGWPVPGLGRSRSSRWNIAGSHLAERFQQFFLIALGETILVIGWAYSDHLAPERTIAFAVSIATSVLIWRIYFHRAGRILAEAVALSRHPATIGRSAANTHLVMTIGIVATAAGYELSIGHPLDQPELSWLLPILGGPALFIAGRSRFEYEVFSRVSPSRIVAIVVLIALVPAVQGAPTVVASAAAMLVLTAVAIADARRSRGAPPEPAAPPF</sequence>
<evidence type="ECO:0000313" key="3">
    <source>
        <dbReference type="Proteomes" id="UP001597260"/>
    </source>
</evidence>
<dbReference type="InterPro" id="IPR010640">
    <property type="entry name" value="Low_temperature_requirement_A"/>
</dbReference>
<feature type="transmembrane region" description="Helical" evidence="1">
    <location>
        <begin position="317"/>
        <end position="334"/>
    </location>
</feature>
<feature type="transmembrane region" description="Helical" evidence="1">
    <location>
        <begin position="220"/>
        <end position="237"/>
    </location>
</feature>
<comment type="caution">
    <text evidence="2">The sequence shown here is derived from an EMBL/GenBank/DDBJ whole genome shotgun (WGS) entry which is preliminary data.</text>
</comment>
<feature type="transmembrane region" description="Helical" evidence="1">
    <location>
        <begin position="176"/>
        <end position="199"/>
    </location>
</feature>
<keyword evidence="3" id="KW-1185">Reference proteome</keyword>
<proteinExistence type="predicted"/>
<dbReference type="EMBL" id="JBHTMP010000001">
    <property type="protein sequence ID" value="MFD1319639.1"/>
    <property type="molecule type" value="Genomic_DNA"/>
</dbReference>
<evidence type="ECO:0000256" key="1">
    <source>
        <dbReference type="SAM" id="Phobius"/>
    </source>
</evidence>
<feature type="transmembrane region" description="Helical" evidence="1">
    <location>
        <begin position="243"/>
        <end position="262"/>
    </location>
</feature>
<feature type="transmembrane region" description="Helical" evidence="1">
    <location>
        <begin position="283"/>
        <end position="305"/>
    </location>
</feature>
<feature type="transmembrane region" description="Helical" evidence="1">
    <location>
        <begin position="370"/>
        <end position="388"/>
    </location>
</feature>
<protein>
    <submittedName>
        <fullName evidence="2">Low temperature requirement protein A</fullName>
    </submittedName>
</protein>
<reference evidence="3" key="1">
    <citation type="journal article" date="2019" name="Int. J. Syst. Evol. Microbiol.">
        <title>The Global Catalogue of Microorganisms (GCM) 10K type strain sequencing project: providing services to taxonomists for standard genome sequencing and annotation.</title>
        <authorList>
            <consortium name="The Broad Institute Genomics Platform"/>
            <consortium name="The Broad Institute Genome Sequencing Center for Infectious Disease"/>
            <person name="Wu L."/>
            <person name="Ma J."/>
        </authorList>
    </citation>
    <scope>NUCLEOTIDE SEQUENCE [LARGE SCALE GENOMIC DNA]</scope>
    <source>
        <strain evidence="3">JCM 31037</strain>
    </source>
</reference>
<keyword evidence="1" id="KW-1133">Transmembrane helix</keyword>
<dbReference type="Proteomes" id="UP001597260">
    <property type="component" value="Unassembled WGS sequence"/>
</dbReference>
<feature type="transmembrane region" description="Helical" evidence="1">
    <location>
        <begin position="95"/>
        <end position="114"/>
    </location>
</feature>
<evidence type="ECO:0000313" key="2">
    <source>
        <dbReference type="EMBL" id="MFD1319639.1"/>
    </source>
</evidence>
<dbReference type="RefSeq" id="WP_377565714.1">
    <property type="nucleotide sequence ID" value="NZ_JBHTMP010000001.1"/>
</dbReference>
<keyword evidence="1" id="KW-0472">Membrane</keyword>